<accession>A0A9X4RHA8</accession>
<dbReference type="RefSeq" id="WP_009626315.1">
    <property type="nucleotide sequence ID" value="NZ_VBTY01000038.1"/>
</dbReference>
<dbReference type="EMBL" id="VBTY01000038">
    <property type="protein sequence ID" value="MDG3494247.1"/>
    <property type="molecule type" value="Genomic_DNA"/>
</dbReference>
<sequence>MYKRELKLPSQCTNNFYDGSLYDLVFLDLEWCRDFQKNGSVQKIFGYTLTRILEDSNEQYIKIQFIESSTQEKRIIQDILNDLHSLQGKYFVGYGLSTSDMFCLRQRIDALDFIPKVDNIRILDLQRTSQRTDLNQGLNNLFAYLGIPIYKRIKGYYVFRNGIKVLRKEKGYETILNEIYEYCLEDAENYFHIISNWQTQFPLIDRHKHQTINLKIDPRSEQRIRSRQGAALQRPSH</sequence>
<feature type="domain" description="YprB ribonuclease H-like" evidence="1">
    <location>
        <begin position="54"/>
        <end position="197"/>
    </location>
</feature>
<keyword evidence="3" id="KW-1185">Reference proteome</keyword>
<dbReference type="Proteomes" id="UP001152872">
    <property type="component" value="Unassembled WGS sequence"/>
</dbReference>
<comment type="caution">
    <text evidence="2">The sequence shown here is derived from an EMBL/GenBank/DDBJ whole genome shotgun (WGS) entry which is preliminary data.</text>
</comment>
<reference evidence="2" key="1">
    <citation type="submission" date="2019-05" db="EMBL/GenBank/DDBJ databases">
        <title>Whole genome sequencing of Pseudanabaena catenata USMAC16.</title>
        <authorList>
            <person name="Khan Z."/>
            <person name="Omar W.M."/>
            <person name="Convey P."/>
            <person name="Merican F."/>
            <person name="Najimudin N."/>
        </authorList>
    </citation>
    <scope>NUCLEOTIDE SEQUENCE</scope>
    <source>
        <strain evidence="2">USMAC16</strain>
    </source>
</reference>
<name>A0A9X4RHA8_9CYAN</name>
<dbReference type="InterPro" id="IPR038720">
    <property type="entry name" value="YprB_RNase_H-like_dom"/>
</dbReference>
<gene>
    <name evidence="2" type="ORF">FEV09_06715</name>
</gene>
<dbReference type="Pfam" id="PF13482">
    <property type="entry name" value="RNase_H_2"/>
    <property type="match status" value="1"/>
</dbReference>
<proteinExistence type="predicted"/>
<organism evidence="2 3">
    <name type="scientific">Pseudanabaena catenata USMAC16</name>
    <dbReference type="NCBI Taxonomy" id="1855837"/>
    <lineage>
        <taxon>Bacteria</taxon>
        <taxon>Bacillati</taxon>
        <taxon>Cyanobacteriota</taxon>
        <taxon>Cyanophyceae</taxon>
        <taxon>Pseudanabaenales</taxon>
        <taxon>Pseudanabaenaceae</taxon>
        <taxon>Pseudanabaena</taxon>
    </lineage>
</organism>
<protein>
    <submittedName>
        <fullName evidence="2">Ribonuclease H-like domain-containing protein</fullName>
    </submittedName>
</protein>
<evidence type="ECO:0000313" key="2">
    <source>
        <dbReference type="EMBL" id="MDG3494247.1"/>
    </source>
</evidence>
<evidence type="ECO:0000259" key="1">
    <source>
        <dbReference type="Pfam" id="PF13482"/>
    </source>
</evidence>
<dbReference type="AlphaFoldDB" id="A0A9X4RHA8"/>
<evidence type="ECO:0000313" key="3">
    <source>
        <dbReference type="Proteomes" id="UP001152872"/>
    </source>
</evidence>